<dbReference type="CDD" id="cd00073">
    <property type="entry name" value="H15"/>
    <property type="match status" value="1"/>
</dbReference>
<evidence type="ECO:0000313" key="10">
    <source>
        <dbReference type="Proteomes" id="UP000694553"/>
    </source>
</evidence>
<keyword evidence="6 7" id="KW-0539">Nucleus</keyword>
<dbReference type="SUPFAM" id="SSF46785">
    <property type="entry name" value="Winged helix' DNA-binding domain"/>
    <property type="match status" value="1"/>
</dbReference>
<dbReference type="InterPro" id="IPR005819">
    <property type="entry name" value="H1/H5"/>
</dbReference>
<comment type="similarity">
    <text evidence="7">Belongs to the histone H1/H5 family.</text>
</comment>
<evidence type="ECO:0000256" key="1">
    <source>
        <dbReference type="ARBA" id="ARBA00002809"/>
    </source>
</evidence>
<reference evidence="9" key="2">
    <citation type="submission" date="2025-08" db="UniProtKB">
        <authorList>
            <consortium name="Ensembl"/>
        </authorList>
    </citation>
    <scope>IDENTIFICATION</scope>
</reference>
<reference evidence="9" key="3">
    <citation type="submission" date="2025-09" db="UniProtKB">
        <authorList>
            <consortium name="Ensembl"/>
        </authorList>
    </citation>
    <scope>IDENTIFICATION</scope>
</reference>
<sequence>KLGWLLKEPLEFICKADKIFFRNHLLFLGRCLLRLRCFRLGRLGLGCFGFHRFGLSRALRCCRRFFGLGSLCRLLGALGCFLGCGGRRLLRFFRALLHRRRFLGLLGGAGGLLSRRLLGLGCSYFLLRSFFLHFSGFLAEAEGAGGAGALGLHQDALADKALDTQLDTAITFLHIVAAGSQRLLERGEGEPLALLGGGHGLARKPAGPSVTELITKAVSASKERKGLSLAALKKALAAGGYDVEKNNSRIKLGLKSLVSKGTLVQTKGTGASGSFRLNKKPGEVKEKAPKKRAPAAKPKKPAAKKPASAAKKPKKAAAVKKSPKKAKKPAAAAAKKAVKSPKKAAKAGRPKKAAKSPAKAKAVKPKAAKPKAAKPKAAKAKKAAPKKK</sequence>
<dbReference type="FunFam" id="1.10.10.10:FF:000075">
    <property type="entry name" value="Histone H1 like"/>
    <property type="match status" value="1"/>
</dbReference>
<evidence type="ECO:0000256" key="3">
    <source>
        <dbReference type="ARBA" id="ARBA00004286"/>
    </source>
</evidence>
<feature type="compositionally biased region" description="Basic residues" evidence="8">
    <location>
        <begin position="336"/>
        <end position="354"/>
    </location>
</feature>
<dbReference type="PANTHER" id="PTHR11467">
    <property type="entry name" value="HISTONE H1"/>
    <property type="match status" value="1"/>
</dbReference>
<evidence type="ECO:0000256" key="8">
    <source>
        <dbReference type="SAM" id="MobiDB-lite"/>
    </source>
</evidence>
<accession>A0A8U7N6S7</accession>
<dbReference type="GO" id="GO:0005634">
    <property type="term" value="C:nucleus"/>
    <property type="evidence" value="ECO:0007669"/>
    <property type="project" value="UniProtKB-SubCell"/>
</dbReference>
<dbReference type="PRINTS" id="PR00624">
    <property type="entry name" value="HISTONEH5"/>
</dbReference>
<dbReference type="Proteomes" id="UP000694553">
    <property type="component" value="Unassembled WGS sequence"/>
</dbReference>
<organism evidence="9 10">
    <name type="scientific">Corvus moneduloides</name>
    <name type="common">New Caledonian crow</name>
    <dbReference type="NCBI Taxonomy" id="1196302"/>
    <lineage>
        <taxon>Eukaryota</taxon>
        <taxon>Metazoa</taxon>
        <taxon>Chordata</taxon>
        <taxon>Craniata</taxon>
        <taxon>Vertebrata</taxon>
        <taxon>Euteleostomi</taxon>
        <taxon>Archelosauria</taxon>
        <taxon>Archosauria</taxon>
        <taxon>Dinosauria</taxon>
        <taxon>Saurischia</taxon>
        <taxon>Theropoda</taxon>
        <taxon>Coelurosauria</taxon>
        <taxon>Aves</taxon>
        <taxon>Neognathae</taxon>
        <taxon>Neoaves</taxon>
        <taxon>Telluraves</taxon>
        <taxon>Australaves</taxon>
        <taxon>Passeriformes</taxon>
        <taxon>Corvoidea</taxon>
        <taxon>Corvidae</taxon>
        <taxon>Corvus</taxon>
    </lineage>
</organism>
<comment type="subcellular location">
    <subcellularLocation>
        <location evidence="3">Chromosome</location>
    </subcellularLocation>
    <subcellularLocation>
        <location evidence="2 7">Nucleus</location>
    </subcellularLocation>
</comment>
<dbReference type="InterPro" id="IPR036390">
    <property type="entry name" value="WH_DNA-bd_sf"/>
</dbReference>
<dbReference type="GO" id="GO:0006334">
    <property type="term" value="P:nucleosome assembly"/>
    <property type="evidence" value="ECO:0007669"/>
    <property type="project" value="InterPro"/>
</dbReference>
<dbReference type="PANTHER" id="PTHR11467:SF20">
    <property type="entry name" value="H15 DOMAIN-CONTAINING PROTEIN-RELATED"/>
    <property type="match status" value="1"/>
</dbReference>
<dbReference type="InterPro" id="IPR036388">
    <property type="entry name" value="WH-like_DNA-bd_sf"/>
</dbReference>
<feature type="compositionally biased region" description="Basic residues" evidence="8">
    <location>
        <begin position="311"/>
        <end position="328"/>
    </location>
</feature>
<dbReference type="GO" id="GO:0000786">
    <property type="term" value="C:nucleosome"/>
    <property type="evidence" value="ECO:0007669"/>
    <property type="project" value="InterPro"/>
</dbReference>
<dbReference type="GO" id="GO:0031492">
    <property type="term" value="F:nucleosomal DNA binding"/>
    <property type="evidence" value="ECO:0007669"/>
    <property type="project" value="TreeGrafter"/>
</dbReference>
<dbReference type="Pfam" id="PF00538">
    <property type="entry name" value="Linker_histone"/>
    <property type="match status" value="1"/>
</dbReference>
<dbReference type="Ensembl" id="ENSCMUT00000037315.1">
    <property type="protein sequence ID" value="ENSCMUP00000029946.1"/>
    <property type="gene ID" value="ENSCMUG00000019253.1"/>
</dbReference>
<dbReference type="GO" id="GO:0045910">
    <property type="term" value="P:negative regulation of DNA recombination"/>
    <property type="evidence" value="ECO:0007669"/>
    <property type="project" value="TreeGrafter"/>
</dbReference>
<evidence type="ECO:0000256" key="7">
    <source>
        <dbReference type="RuleBase" id="RU003894"/>
    </source>
</evidence>
<keyword evidence="4 7" id="KW-0158">Chromosome</keyword>
<keyword evidence="5 7" id="KW-0238">DNA-binding</keyword>
<evidence type="ECO:0000256" key="6">
    <source>
        <dbReference type="ARBA" id="ARBA00023242"/>
    </source>
</evidence>
<evidence type="ECO:0000313" key="9">
    <source>
        <dbReference type="Ensembl" id="ENSCMUP00000029946.1"/>
    </source>
</evidence>
<comment type="function">
    <text evidence="1">Histones H1 are necessary for the condensation of nucleosome chains into higher-order structures.</text>
</comment>
<protein>
    <submittedName>
        <fullName evidence="9">Uncharacterized protein</fullName>
    </submittedName>
</protein>
<feature type="region of interest" description="Disordered" evidence="8">
    <location>
        <begin position="268"/>
        <end position="388"/>
    </location>
</feature>
<feature type="compositionally biased region" description="Basic residues" evidence="8">
    <location>
        <begin position="288"/>
        <end position="303"/>
    </location>
</feature>
<evidence type="ECO:0000256" key="2">
    <source>
        <dbReference type="ARBA" id="ARBA00004123"/>
    </source>
</evidence>
<evidence type="ECO:0000256" key="5">
    <source>
        <dbReference type="ARBA" id="ARBA00023125"/>
    </source>
</evidence>
<dbReference type="GO" id="GO:0030261">
    <property type="term" value="P:chromosome condensation"/>
    <property type="evidence" value="ECO:0007669"/>
    <property type="project" value="TreeGrafter"/>
</dbReference>
<dbReference type="PROSITE" id="PS51504">
    <property type="entry name" value="H15"/>
    <property type="match status" value="1"/>
</dbReference>
<dbReference type="GO" id="GO:0003690">
    <property type="term" value="F:double-stranded DNA binding"/>
    <property type="evidence" value="ECO:0007669"/>
    <property type="project" value="TreeGrafter"/>
</dbReference>
<name>A0A8U7N6S7_CORMO</name>
<dbReference type="GO" id="GO:0030527">
    <property type="term" value="F:structural constituent of chromatin"/>
    <property type="evidence" value="ECO:0007669"/>
    <property type="project" value="InterPro"/>
</dbReference>
<keyword evidence="10" id="KW-1185">Reference proteome</keyword>
<dbReference type="AlphaFoldDB" id="A0A8U7N6S7"/>
<feature type="compositionally biased region" description="Basic residues" evidence="8">
    <location>
        <begin position="361"/>
        <end position="388"/>
    </location>
</feature>
<dbReference type="SMART" id="SM00526">
    <property type="entry name" value="H15"/>
    <property type="match status" value="1"/>
</dbReference>
<dbReference type="Gene3D" id="1.10.10.10">
    <property type="entry name" value="Winged helix-like DNA-binding domain superfamily/Winged helix DNA-binding domain"/>
    <property type="match status" value="1"/>
</dbReference>
<evidence type="ECO:0000256" key="4">
    <source>
        <dbReference type="ARBA" id="ARBA00022454"/>
    </source>
</evidence>
<proteinExistence type="inferred from homology"/>
<dbReference type="InterPro" id="IPR005818">
    <property type="entry name" value="Histone_H1/H5_H15"/>
</dbReference>
<reference evidence="10" key="1">
    <citation type="submission" date="2019-10" db="EMBL/GenBank/DDBJ databases">
        <title>Corvus moneduloides (New Caledonian crow) genome, bCorMon1, primary haplotype.</title>
        <authorList>
            <person name="Rutz C."/>
            <person name="Fungtammasan C."/>
            <person name="Mountcastle J."/>
            <person name="Formenti G."/>
            <person name="Chow W."/>
            <person name="Howe K."/>
            <person name="Steele M.P."/>
            <person name="Fernandes J."/>
            <person name="Gilbert M.T.P."/>
            <person name="Fedrigo O."/>
            <person name="Jarvis E.D."/>
            <person name="Gemmell N."/>
        </authorList>
    </citation>
    <scope>NUCLEOTIDE SEQUENCE [LARGE SCALE GENOMIC DNA]</scope>
</reference>